<evidence type="ECO:0000313" key="11">
    <source>
        <dbReference type="EMBL" id="KFI27127.1"/>
    </source>
</evidence>
<dbReference type="Gene3D" id="3.30.870.10">
    <property type="entry name" value="Endonuclease Chain A"/>
    <property type="match status" value="2"/>
</dbReference>
<reference evidence="11 12" key="1">
    <citation type="submission" date="2014-03" db="EMBL/GenBank/DDBJ databases">
        <title>Genome of Haematobacter massiliensis CCUG 47968.</title>
        <authorList>
            <person name="Wang D."/>
            <person name="Wang G."/>
        </authorList>
    </citation>
    <scope>NUCLEOTIDE SEQUENCE [LARGE SCALE GENOMIC DNA]</scope>
    <source>
        <strain evidence="11 12">CCUG 47968</strain>
    </source>
</reference>
<dbReference type="InterPro" id="IPR001736">
    <property type="entry name" value="PLipase_D/transphosphatidylase"/>
</dbReference>
<dbReference type="Pfam" id="PF13396">
    <property type="entry name" value="PLDc_N"/>
    <property type="match status" value="1"/>
</dbReference>
<comment type="subcellular location">
    <subcellularLocation>
        <location evidence="3">Cell membrane</location>
        <topology evidence="3">Multi-pass membrane protein</topology>
    </subcellularLocation>
    <subcellularLocation>
        <location evidence="2">Secreted</location>
    </subcellularLocation>
</comment>
<comment type="function">
    <text evidence="1">Could be a virulence factor.</text>
</comment>
<keyword evidence="9" id="KW-0472">Membrane</keyword>
<protein>
    <recommendedName>
        <fullName evidence="4">Phospholipase D</fullName>
    </recommendedName>
    <alternativeName>
        <fullName evidence="10">Choline phosphatase</fullName>
    </alternativeName>
</protein>
<dbReference type="PANTHER" id="PTHR21248:SF22">
    <property type="entry name" value="PHOSPHOLIPASE D"/>
    <property type="match status" value="1"/>
</dbReference>
<evidence type="ECO:0000256" key="7">
    <source>
        <dbReference type="ARBA" id="ARBA00022692"/>
    </source>
</evidence>
<keyword evidence="6" id="KW-0964">Secreted</keyword>
<dbReference type="GO" id="GO:0032049">
    <property type="term" value="P:cardiolipin biosynthetic process"/>
    <property type="evidence" value="ECO:0007669"/>
    <property type="project" value="UniProtKB-ARBA"/>
</dbReference>
<evidence type="ECO:0000313" key="12">
    <source>
        <dbReference type="Proteomes" id="UP000028826"/>
    </source>
</evidence>
<dbReference type="PANTHER" id="PTHR21248">
    <property type="entry name" value="CARDIOLIPIN SYNTHASE"/>
    <property type="match status" value="1"/>
</dbReference>
<keyword evidence="7" id="KW-0812">Transmembrane</keyword>
<evidence type="ECO:0000256" key="2">
    <source>
        <dbReference type="ARBA" id="ARBA00004613"/>
    </source>
</evidence>
<evidence type="ECO:0000256" key="8">
    <source>
        <dbReference type="ARBA" id="ARBA00022989"/>
    </source>
</evidence>
<dbReference type="GO" id="GO:0005886">
    <property type="term" value="C:plasma membrane"/>
    <property type="evidence" value="ECO:0007669"/>
    <property type="project" value="UniProtKB-SubCell"/>
</dbReference>
<keyword evidence="8" id="KW-1133">Transmembrane helix</keyword>
<evidence type="ECO:0000256" key="10">
    <source>
        <dbReference type="ARBA" id="ARBA00029594"/>
    </source>
</evidence>
<evidence type="ECO:0000256" key="4">
    <source>
        <dbReference type="ARBA" id="ARBA00018392"/>
    </source>
</evidence>
<name>A0A086XYM7_9RHOB</name>
<evidence type="ECO:0000256" key="3">
    <source>
        <dbReference type="ARBA" id="ARBA00004651"/>
    </source>
</evidence>
<comment type="caution">
    <text evidence="11">The sequence shown here is derived from an EMBL/GenBank/DDBJ whole genome shotgun (WGS) entry which is preliminary data.</text>
</comment>
<evidence type="ECO:0000256" key="1">
    <source>
        <dbReference type="ARBA" id="ARBA00003145"/>
    </source>
</evidence>
<evidence type="ECO:0000256" key="5">
    <source>
        <dbReference type="ARBA" id="ARBA00022475"/>
    </source>
</evidence>
<dbReference type="PROSITE" id="PS50035">
    <property type="entry name" value="PLD"/>
    <property type="match status" value="1"/>
</dbReference>
<evidence type="ECO:0000256" key="6">
    <source>
        <dbReference type="ARBA" id="ARBA00022525"/>
    </source>
</evidence>
<evidence type="ECO:0000256" key="9">
    <source>
        <dbReference type="ARBA" id="ARBA00023136"/>
    </source>
</evidence>
<organism evidence="11 12">
    <name type="scientific">Haematobacter massiliensis</name>
    <dbReference type="NCBI Taxonomy" id="195105"/>
    <lineage>
        <taxon>Bacteria</taxon>
        <taxon>Pseudomonadati</taxon>
        <taxon>Pseudomonadota</taxon>
        <taxon>Alphaproteobacteria</taxon>
        <taxon>Rhodobacterales</taxon>
        <taxon>Paracoccaceae</taxon>
        <taxon>Haematobacter</taxon>
    </lineage>
</organism>
<dbReference type="Proteomes" id="UP000028826">
    <property type="component" value="Unassembled WGS sequence"/>
</dbReference>
<dbReference type="OrthoDB" id="9762009at2"/>
<keyword evidence="12" id="KW-1185">Reference proteome</keyword>
<proteinExistence type="predicted"/>
<dbReference type="eggNOG" id="COG1502">
    <property type="taxonomic scope" value="Bacteria"/>
</dbReference>
<dbReference type="InterPro" id="IPR025202">
    <property type="entry name" value="PLD-like_dom"/>
</dbReference>
<dbReference type="EMBL" id="JGYG01000012">
    <property type="protein sequence ID" value="KFI27127.1"/>
    <property type="molecule type" value="Genomic_DNA"/>
</dbReference>
<gene>
    <name evidence="11" type="ORF">CN97_01745</name>
</gene>
<dbReference type="GO" id="GO:0005576">
    <property type="term" value="C:extracellular region"/>
    <property type="evidence" value="ECO:0007669"/>
    <property type="project" value="UniProtKB-SubCell"/>
</dbReference>
<dbReference type="InterPro" id="IPR027379">
    <property type="entry name" value="CLS_N"/>
</dbReference>
<dbReference type="RefSeq" id="WP_035713332.1">
    <property type="nucleotide sequence ID" value="NZ_CAMIFG010000047.1"/>
</dbReference>
<dbReference type="Pfam" id="PF13091">
    <property type="entry name" value="PLDc_2"/>
    <property type="match status" value="2"/>
</dbReference>
<dbReference type="AlphaFoldDB" id="A0A086XYM7"/>
<dbReference type="SUPFAM" id="SSF56024">
    <property type="entry name" value="Phospholipase D/nuclease"/>
    <property type="match status" value="2"/>
</dbReference>
<accession>A0A086XYM7</accession>
<dbReference type="GO" id="GO:0030572">
    <property type="term" value="F:phosphatidyltransferase activity"/>
    <property type="evidence" value="ECO:0007669"/>
    <property type="project" value="UniProtKB-ARBA"/>
</dbReference>
<keyword evidence="5" id="KW-1003">Cell membrane</keyword>
<sequence length="473" mass="52420">MQSYLTLILLVLAQGAVIARVLIRKDRQPAARLAWIMVVGTVPLLGMVLYFFFGEVTIRRETLTRMERAIRILPKVPPPDPPAKVPERLVSSFQRVSGVNGFPAVGGNHVEMAHDSDDAITRLVSDIDGATDHVHLMFYIWLTDNSGLRVAEAVERAARRGVTCRVMVDAFGSRAMLSSDVWSGMGEAGASMGVAFPTSHPLLRMFISRIDVRDHRKVAVIDGDLCWFGSQNCADAAFRVKPRYAPWVDVFFRGAGPVARQMQMIFAADWLAHKGEDLTPLLSAPLPSPQGDEVAIAYGTGPRINPHAVSDSFQLAIGAAQRNLTVTTPYYVPNEPLQDELCSAAMRGVRVRILFPANNDSRFVAWASQSYYEALLEAEVEIYEYRGGLLHAKTMSIDDDAVLVGSANMDRRSLDLNYENNVLLFSPDLNRALRARQEEWLADCNRITLEEVRAWSLPRRLLNSAMATLGPVL</sequence>
<dbReference type="STRING" id="195105.CN97_01745"/>
<dbReference type="CDD" id="cd09158">
    <property type="entry name" value="PLDc_EcCLS_like_2"/>
    <property type="match status" value="1"/>
</dbReference>
<dbReference type="SMART" id="SM00155">
    <property type="entry name" value="PLDc"/>
    <property type="match status" value="2"/>
</dbReference>